<dbReference type="AlphaFoldDB" id="A0A543HYW9"/>
<evidence type="ECO:0000313" key="3">
    <source>
        <dbReference type="EMBL" id="TQM63536.1"/>
    </source>
</evidence>
<sequence>MILTHLSPAQREVLAETRNDWIRHAQTTVPTDRAAAEEGVRHAYRDLGLEPPRTILWVPSPLAGIYAQAMVPGLIADGVPLAGHRIYRRVWDRMWEETELVIANRVANTVETIVSELADGPASRAWSRIWGTVEGAVAEHLRAHAGSLEGPGALDPARVEAREAIASGVTGMLLHQLPDTVATSRSASFEGDLVLWRSLLADDHQEVWASVLWDALTRLGVEGLDGWRGHSEVMRNVPLWWALRDVAILCERPTQMSLDEQGRLHSDTGPCISFADGWGFHARHGVRVAAGIDPGRDGESAEGDTGAVYGAGASPGEPSDEDIESTIIDA</sequence>
<keyword evidence="4" id="KW-1185">Reference proteome</keyword>
<evidence type="ECO:0000256" key="1">
    <source>
        <dbReference type="SAM" id="MobiDB-lite"/>
    </source>
</evidence>
<dbReference type="EMBL" id="VFPN01000002">
    <property type="protein sequence ID" value="TQM63536.1"/>
    <property type="molecule type" value="Genomic_DNA"/>
</dbReference>
<gene>
    <name evidence="3" type="ORF">FB466_1801</name>
</gene>
<evidence type="ECO:0000259" key="2">
    <source>
        <dbReference type="Pfam" id="PF20530"/>
    </source>
</evidence>
<protein>
    <recommendedName>
        <fullName evidence="2">DUF6745 domain-containing protein</fullName>
    </recommendedName>
</protein>
<feature type="region of interest" description="Disordered" evidence="1">
    <location>
        <begin position="292"/>
        <end position="330"/>
    </location>
</feature>
<accession>A0A543HYW9</accession>
<dbReference type="Pfam" id="PF20530">
    <property type="entry name" value="DUF6745"/>
    <property type="match status" value="1"/>
</dbReference>
<organism evidence="3 4">
    <name type="scientific">Klugiella xanthotipulae</name>
    <dbReference type="NCBI Taxonomy" id="244735"/>
    <lineage>
        <taxon>Bacteria</taxon>
        <taxon>Bacillati</taxon>
        <taxon>Actinomycetota</taxon>
        <taxon>Actinomycetes</taxon>
        <taxon>Micrococcales</taxon>
        <taxon>Microbacteriaceae</taxon>
        <taxon>Klugiella</taxon>
    </lineage>
</organism>
<dbReference type="InterPro" id="IPR046633">
    <property type="entry name" value="DUF6745"/>
</dbReference>
<reference evidence="3 4" key="1">
    <citation type="submission" date="2019-06" db="EMBL/GenBank/DDBJ databases">
        <title>Sequencing the genomes of 1000 actinobacteria strains.</title>
        <authorList>
            <person name="Klenk H.-P."/>
        </authorList>
    </citation>
    <scope>NUCLEOTIDE SEQUENCE [LARGE SCALE GENOMIC DNA]</scope>
    <source>
        <strain evidence="3 4">DSM 18031</strain>
    </source>
</reference>
<proteinExistence type="predicted"/>
<feature type="domain" description="DUF6745" evidence="2">
    <location>
        <begin position="219"/>
        <end position="290"/>
    </location>
</feature>
<comment type="caution">
    <text evidence="3">The sequence shown here is derived from an EMBL/GenBank/DDBJ whole genome shotgun (WGS) entry which is preliminary data.</text>
</comment>
<evidence type="ECO:0000313" key="4">
    <source>
        <dbReference type="Proteomes" id="UP000318331"/>
    </source>
</evidence>
<dbReference type="RefSeq" id="WP_170206085.1">
    <property type="nucleotide sequence ID" value="NZ_BAAAYS010000011.1"/>
</dbReference>
<name>A0A543HYW9_9MICO</name>
<dbReference type="Proteomes" id="UP000318331">
    <property type="component" value="Unassembled WGS sequence"/>
</dbReference>